<dbReference type="PaxDb" id="546414-Deide_03320"/>
<dbReference type="OrthoDB" id="118677at2"/>
<evidence type="ECO:0000313" key="3">
    <source>
        <dbReference type="EMBL" id="ACO45154.1"/>
    </source>
</evidence>
<dbReference type="PANTHER" id="PTHR38593:SF1">
    <property type="entry name" value="BLR2558 PROTEIN"/>
    <property type="match status" value="1"/>
</dbReference>
<dbReference type="PANTHER" id="PTHR38593">
    <property type="entry name" value="BLR2558 PROTEIN"/>
    <property type="match status" value="1"/>
</dbReference>
<sequence length="179" mass="19337">MLKPVSVLLALTLMTPTTLAGGAGMPPMTAGMSTAQMSNNSDVLFMESATISNLTEIATSRLALQRSTNPAVRAFAQRMIAEHTMAQAELNRIASTRGIRLTDKPGPEQRLMANKLATLTGAAFDAMYKRVQVLGHQMTLDLIMAYRTIGRDQMALAYAAKMQPAVEMHLRDAMALPGQ</sequence>
<dbReference type="AlphaFoldDB" id="C1CZB6"/>
<name>C1CZB6_DEIDV</name>
<evidence type="ECO:0000259" key="2">
    <source>
        <dbReference type="Pfam" id="PF13628"/>
    </source>
</evidence>
<dbReference type="EMBL" id="CP001114">
    <property type="protein sequence ID" value="ACO45154.1"/>
    <property type="molecule type" value="Genomic_DNA"/>
</dbReference>
<gene>
    <name evidence="3" type="ordered locus">Deide_03320</name>
</gene>
<dbReference type="Proteomes" id="UP000002208">
    <property type="component" value="Chromosome"/>
</dbReference>
<feature type="signal peptide" evidence="1">
    <location>
        <begin position="1"/>
        <end position="20"/>
    </location>
</feature>
<dbReference type="Pfam" id="PF13628">
    <property type="entry name" value="DUF4142"/>
    <property type="match status" value="1"/>
</dbReference>
<proteinExistence type="predicted"/>
<keyword evidence="4" id="KW-1185">Reference proteome</keyword>
<dbReference type="RefSeq" id="WP_012692277.1">
    <property type="nucleotide sequence ID" value="NC_012526.1"/>
</dbReference>
<dbReference type="InterPro" id="IPR012347">
    <property type="entry name" value="Ferritin-like"/>
</dbReference>
<feature type="chain" id="PRO_5002908117" description="DUF4142 domain-containing protein" evidence="1">
    <location>
        <begin position="21"/>
        <end position="179"/>
    </location>
</feature>
<accession>C1CZB6</accession>
<dbReference type="KEGG" id="ddr:Deide_03320"/>
<organism evidence="3 4">
    <name type="scientific">Deinococcus deserti (strain DSM 17065 / CIP 109153 / LMG 22923 / VCD115)</name>
    <dbReference type="NCBI Taxonomy" id="546414"/>
    <lineage>
        <taxon>Bacteria</taxon>
        <taxon>Thermotogati</taxon>
        <taxon>Deinococcota</taxon>
        <taxon>Deinococci</taxon>
        <taxon>Deinococcales</taxon>
        <taxon>Deinococcaceae</taxon>
        <taxon>Deinococcus</taxon>
    </lineage>
</organism>
<dbReference type="InterPro" id="IPR025419">
    <property type="entry name" value="DUF4142"/>
</dbReference>
<dbReference type="HOGENOM" id="CLU_079636_6_3_0"/>
<evidence type="ECO:0000256" key="1">
    <source>
        <dbReference type="SAM" id="SignalP"/>
    </source>
</evidence>
<dbReference type="STRING" id="546414.Deide_03320"/>
<protein>
    <recommendedName>
        <fullName evidence="2">DUF4142 domain-containing protein</fullName>
    </recommendedName>
</protein>
<feature type="domain" description="DUF4142" evidence="2">
    <location>
        <begin position="41"/>
        <end position="176"/>
    </location>
</feature>
<dbReference type="eggNOG" id="COG3652">
    <property type="taxonomic scope" value="Bacteria"/>
</dbReference>
<reference evidence="3 4" key="1">
    <citation type="journal article" date="2009" name="PLoS Genet.">
        <title>Alliance of proteomics and genomics to unravel the specificities of Sahara bacterium Deinococcus deserti.</title>
        <authorList>
            <person name="de Groot A."/>
            <person name="Dulermo R."/>
            <person name="Ortet P."/>
            <person name="Blanchard L."/>
            <person name="Guerin P."/>
            <person name="Fernandez B."/>
            <person name="Vacherie B."/>
            <person name="Dossat C."/>
            <person name="Jolivet E."/>
            <person name="Siguier P."/>
            <person name="Chandler M."/>
            <person name="Barakat M."/>
            <person name="Dedieu A."/>
            <person name="Barbe V."/>
            <person name="Heulin T."/>
            <person name="Sommer S."/>
            <person name="Achouak W."/>
            <person name="Armengaud J."/>
        </authorList>
    </citation>
    <scope>NUCLEOTIDE SEQUENCE [LARGE SCALE GENOMIC DNA]</scope>
    <source>
        <strain evidence="4">DSM 17065 / CIP 109153 / LMG 22923 / VCD115</strain>
    </source>
</reference>
<evidence type="ECO:0000313" key="4">
    <source>
        <dbReference type="Proteomes" id="UP000002208"/>
    </source>
</evidence>
<dbReference type="Gene3D" id="1.20.1260.10">
    <property type="match status" value="1"/>
</dbReference>
<keyword evidence="1" id="KW-0732">Signal</keyword>